<dbReference type="Proteomes" id="UP000195557">
    <property type="component" value="Unassembled WGS sequence"/>
</dbReference>
<proteinExistence type="inferred from homology"/>
<keyword evidence="2" id="KW-0677">Repeat</keyword>
<evidence type="ECO:0000256" key="2">
    <source>
        <dbReference type="ARBA" id="ARBA00022737"/>
    </source>
</evidence>
<dbReference type="SUPFAM" id="SSF47473">
    <property type="entry name" value="EF-hand"/>
    <property type="match status" value="1"/>
</dbReference>
<sequence length="173" mass="19182">MGLGRGIAWVLCASSSVYAQLASSWPYLTRAQVQEFKEAFDIFDVDRGGTITSQELGEVMKSLGQKPTKERLAAMVSEIDADGDGEIDFAEFLTMMLRQMNDGDPEKELRDVFAVFDKDQSGTISAEELKSVMRIVGEKLTEQEIEDAIRLADTTGDGEVDYDEFVSFVLSNE</sequence>
<keyword evidence="3" id="KW-0106">Calcium</keyword>
<dbReference type="FunFam" id="1.10.238.10:FF:000251">
    <property type="entry name" value="Calmodulin-related protein 97A"/>
    <property type="match status" value="1"/>
</dbReference>
<feature type="domain" description="EF-hand" evidence="7">
    <location>
        <begin position="140"/>
        <end position="173"/>
    </location>
</feature>
<evidence type="ECO:0000259" key="7">
    <source>
        <dbReference type="PROSITE" id="PS50222"/>
    </source>
</evidence>
<feature type="signal peptide" evidence="6">
    <location>
        <begin position="1"/>
        <end position="19"/>
    </location>
</feature>
<dbReference type="EMBL" id="KZ155791">
    <property type="protein sequence ID" value="OUS45183.1"/>
    <property type="molecule type" value="Genomic_DNA"/>
</dbReference>
<feature type="domain" description="EF-hand" evidence="7">
    <location>
        <begin position="31"/>
        <end position="66"/>
    </location>
</feature>
<protein>
    <recommendedName>
        <fullName evidence="7">EF-hand domain-containing protein</fullName>
    </recommendedName>
</protein>
<evidence type="ECO:0000256" key="3">
    <source>
        <dbReference type="ARBA" id="ARBA00022837"/>
    </source>
</evidence>
<dbReference type="CDD" id="cd00051">
    <property type="entry name" value="EFh"/>
    <property type="match status" value="2"/>
</dbReference>
<accession>A0A1Y5IAU8</accession>
<keyword evidence="4" id="KW-0514">Muscle protein</keyword>
<dbReference type="GO" id="GO:0016460">
    <property type="term" value="C:myosin II complex"/>
    <property type="evidence" value="ECO:0007669"/>
    <property type="project" value="TreeGrafter"/>
</dbReference>
<evidence type="ECO:0000256" key="4">
    <source>
        <dbReference type="ARBA" id="ARBA00023179"/>
    </source>
</evidence>
<dbReference type="PROSITE" id="PS50222">
    <property type="entry name" value="EF_HAND_2"/>
    <property type="match status" value="4"/>
</dbReference>
<dbReference type="SMART" id="SM00054">
    <property type="entry name" value="EFh"/>
    <property type="match status" value="4"/>
</dbReference>
<dbReference type="eggNOG" id="KOG0027">
    <property type="taxonomic scope" value="Eukaryota"/>
</dbReference>
<evidence type="ECO:0000256" key="6">
    <source>
        <dbReference type="SAM" id="SignalP"/>
    </source>
</evidence>
<comment type="similarity">
    <text evidence="5">Belongs to the troponin C family.</text>
</comment>
<dbReference type="PANTHER" id="PTHR23048">
    <property type="entry name" value="MYOSIN LIGHT CHAIN 1, 3"/>
    <property type="match status" value="1"/>
</dbReference>
<dbReference type="PROSITE" id="PS00018">
    <property type="entry name" value="EF_HAND_1"/>
    <property type="match status" value="3"/>
</dbReference>
<evidence type="ECO:0000256" key="5">
    <source>
        <dbReference type="ARBA" id="ARBA00038202"/>
    </source>
</evidence>
<name>A0A1Y5IAU8_OSTTA</name>
<keyword evidence="6" id="KW-0732">Signal</keyword>
<dbReference type="GO" id="GO:0005509">
    <property type="term" value="F:calcium ion binding"/>
    <property type="evidence" value="ECO:0007669"/>
    <property type="project" value="InterPro"/>
</dbReference>
<dbReference type="PANTHER" id="PTHR23048:SF46">
    <property type="entry name" value="TROPONIN C-LIKE ISOFORM X1"/>
    <property type="match status" value="1"/>
</dbReference>
<keyword evidence="1" id="KW-0479">Metal-binding</keyword>
<organism evidence="8">
    <name type="scientific">Ostreococcus tauri</name>
    <name type="common">Marine green alga</name>
    <dbReference type="NCBI Taxonomy" id="70448"/>
    <lineage>
        <taxon>Eukaryota</taxon>
        <taxon>Viridiplantae</taxon>
        <taxon>Chlorophyta</taxon>
        <taxon>Mamiellophyceae</taxon>
        <taxon>Mamiellales</taxon>
        <taxon>Bathycoccaceae</taxon>
        <taxon>Ostreococcus</taxon>
    </lineage>
</organism>
<dbReference type="AlphaFoldDB" id="A0A1Y5IAU8"/>
<feature type="domain" description="EF-hand" evidence="7">
    <location>
        <begin position="67"/>
        <end position="102"/>
    </location>
</feature>
<dbReference type="InterPro" id="IPR050230">
    <property type="entry name" value="CALM/Myosin/TropC-like"/>
</dbReference>
<dbReference type="Pfam" id="PF13499">
    <property type="entry name" value="EF-hand_7"/>
    <property type="match status" value="2"/>
</dbReference>
<reference evidence="8" key="1">
    <citation type="submission" date="2017-04" db="EMBL/GenBank/DDBJ databases">
        <title>Population genomics of picophytoplankton unveils novel chromosome hypervariability.</title>
        <authorList>
            <consortium name="DOE Joint Genome Institute"/>
            <person name="Blanc-Mathieu R."/>
            <person name="Krasovec M."/>
            <person name="Hebrard M."/>
            <person name="Yau S."/>
            <person name="Desgranges E."/>
            <person name="Martin J."/>
            <person name="Schackwitz W."/>
            <person name="Kuo A."/>
            <person name="Salin G."/>
            <person name="Donnadieu C."/>
            <person name="Desdevises Y."/>
            <person name="Sanchez-Ferandin S."/>
            <person name="Moreau H."/>
            <person name="Rivals E."/>
            <person name="Grigoriev I.V."/>
            <person name="Grimsley N."/>
            <person name="Eyre-Walker A."/>
            <person name="Piganeau G."/>
        </authorList>
    </citation>
    <scope>NUCLEOTIDE SEQUENCE [LARGE SCALE GENOMIC DNA]</scope>
    <source>
        <strain evidence="8">RCC 1115</strain>
    </source>
</reference>
<gene>
    <name evidence="8" type="ORF">BE221DRAFT_77644</name>
</gene>
<dbReference type="Gene3D" id="1.10.238.10">
    <property type="entry name" value="EF-hand"/>
    <property type="match status" value="2"/>
</dbReference>
<dbReference type="InterPro" id="IPR002048">
    <property type="entry name" value="EF_hand_dom"/>
</dbReference>
<dbReference type="InterPro" id="IPR011992">
    <property type="entry name" value="EF-hand-dom_pair"/>
</dbReference>
<evidence type="ECO:0000313" key="8">
    <source>
        <dbReference type="EMBL" id="OUS45183.1"/>
    </source>
</evidence>
<feature type="domain" description="EF-hand" evidence="7">
    <location>
        <begin position="104"/>
        <end position="139"/>
    </location>
</feature>
<dbReference type="FunFam" id="1.10.238.10:FF:000181">
    <property type="entry name" value="CALML5 isoform 1"/>
    <property type="match status" value="1"/>
</dbReference>
<feature type="chain" id="PRO_5012011838" description="EF-hand domain-containing protein" evidence="6">
    <location>
        <begin position="20"/>
        <end position="173"/>
    </location>
</feature>
<dbReference type="InterPro" id="IPR018247">
    <property type="entry name" value="EF_Hand_1_Ca_BS"/>
</dbReference>
<evidence type="ECO:0000256" key="1">
    <source>
        <dbReference type="ARBA" id="ARBA00022723"/>
    </source>
</evidence>